<dbReference type="Gene3D" id="3.30.1330.120">
    <property type="entry name" value="2-methylcitrate dehydratase PrpD"/>
    <property type="match status" value="1"/>
</dbReference>
<dbReference type="PANTHER" id="PTHR16943">
    <property type="entry name" value="2-METHYLCITRATE DEHYDRATASE-RELATED"/>
    <property type="match status" value="1"/>
</dbReference>
<dbReference type="Pfam" id="PF19305">
    <property type="entry name" value="MmgE_PrpD_C"/>
    <property type="match status" value="1"/>
</dbReference>
<gene>
    <name evidence="4" type="ORF">SAMN05444959_12340</name>
</gene>
<dbReference type="PANTHER" id="PTHR16943:SF8">
    <property type="entry name" value="2-METHYLCITRATE DEHYDRATASE"/>
    <property type="match status" value="1"/>
</dbReference>
<feature type="domain" description="MmgE/PrpD C-terminal" evidence="3">
    <location>
        <begin position="242"/>
        <end position="360"/>
    </location>
</feature>
<dbReference type="EMBL" id="FZQB01000023">
    <property type="protein sequence ID" value="SNT76645.1"/>
    <property type="molecule type" value="Genomic_DNA"/>
</dbReference>
<dbReference type="InterPro" id="IPR005656">
    <property type="entry name" value="MmgE_PrpD"/>
</dbReference>
<dbReference type="Pfam" id="PF03972">
    <property type="entry name" value="MmgE_PrpD_N"/>
    <property type="match status" value="1"/>
</dbReference>
<accession>A0A239Q2C3</accession>
<protein>
    <submittedName>
        <fullName evidence="4">2-methylcitrate dehydratase PrpD</fullName>
    </submittedName>
</protein>
<dbReference type="InterPro" id="IPR045336">
    <property type="entry name" value="MmgE_PrpD_N"/>
</dbReference>
<dbReference type="InterPro" id="IPR045337">
    <property type="entry name" value="MmgE_PrpD_C"/>
</dbReference>
<organism evidence="4 5">
    <name type="scientific">Paracoccus seriniphilus</name>
    <dbReference type="NCBI Taxonomy" id="184748"/>
    <lineage>
        <taxon>Bacteria</taxon>
        <taxon>Pseudomonadati</taxon>
        <taxon>Pseudomonadota</taxon>
        <taxon>Alphaproteobacteria</taxon>
        <taxon>Rhodobacterales</taxon>
        <taxon>Paracoccaceae</taxon>
        <taxon>Paracoccus</taxon>
    </lineage>
</organism>
<evidence type="ECO:0000313" key="5">
    <source>
        <dbReference type="Proteomes" id="UP000198307"/>
    </source>
</evidence>
<dbReference type="Proteomes" id="UP000198307">
    <property type="component" value="Unassembled WGS sequence"/>
</dbReference>
<reference evidence="4 5" key="1">
    <citation type="submission" date="2017-07" db="EMBL/GenBank/DDBJ databases">
        <authorList>
            <person name="Sun Z.S."/>
            <person name="Albrecht U."/>
            <person name="Echele G."/>
            <person name="Lee C.C."/>
        </authorList>
    </citation>
    <scope>NUCLEOTIDE SEQUENCE [LARGE SCALE GENOMIC DNA]</scope>
    <source>
        <strain evidence="4 5">DSM 14827</strain>
    </source>
</reference>
<dbReference type="SUPFAM" id="SSF103378">
    <property type="entry name" value="2-methylcitrate dehydratase PrpD"/>
    <property type="match status" value="1"/>
</dbReference>
<feature type="domain" description="MmgE/PrpD N-terminal" evidence="2">
    <location>
        <begin position="6"/>
        <end position="221"/>
    </location>
</feature>
<dbReference type="Gene3D" id="1.10.4100.10">
    <property type="entry name" value="2-methylcitrate dehydratase PrpD"/>
    <property type="match status" value="1"/>
</dbReference>
<dbReference type="AlphaFoldDB" id="A0A239Q2C3"/>
<evidence type="ECO:0000256" key="1">
    <source>
        <dbReference type="ARBA" id="ARBA00006174"/>
    </source>
</evidence>
<proteinExistence type="inferred from homology"/>
<evidence type="ECO:0000313" key="4">
    <source>
        <dbReference type="EMBL" id="SNT76645.1"/>
    </source>
</evidence>
<name>A0A239Q2C3_9RHOB</name>
<dbReference type="InterPro" id="IPR042183">
    <property type="entry name" value="MmgE/PrpD_sf_1"/>
</dbReference>
<dbReference type="InterPro" id="IPR042188">
    <property type="entry name" value="MmgE/PrpD_sf_2"/>
</dbReference>
<comment type="similarity">
    <text evidence="1">Belongs to the PrpD family.</text>
</comment>
<evidence type="ECO:0000259" key="2">
    <source>
        <dbReference type="Pfam" id="PF03972"/>
    </source>
</evidence>
<evidence type="ECO:0000259" key="3">
    <source>
        <dbReference type="Pfam" id="PF19305"/>
    </source>
</evidence>
<dbReference type="GO" id="GO:0016829">
    <property type="term" value="F:lyase activity"/>
    <property type="evidence" value="ECO:0007669"/>
    <property type="project" value="InterPro"/>
</dbReference>
<sequence length="429" mass="44716">MRNFLRLSLFDWATVGIAGREEPVARIVRRMVRETAAASSGATLFGGGCASAAMAALANGAASHALDYDDTHFGHIGHPSVAVIPAALAAAETAQAGESVFLDAVAVGLETACRIGAWLGRSHYEAGFHQTGTSGAFGATAAAGRAFGLGPERMAEALRLTASRAAGLKSQFGTMGKPLNAGFAAEVGIISASLARAGATSAPDALEGAQGFAMTHAGNADATALAGLGSDWVFPHISYKFHACCHGLHAMLEAARNLRAEGLMADEIESVTIRTHPRWLAVCNQREPETGLQAKFSYRLTAAMMLSGVDTASLKVYSDATCMRGDLMALRDLVTVQPDDRLTDSEAWISVVAAGKTLEAHHDILADVDPVTVQQRLRAKAATLLGFRNAGDLWAVVSELGSEQKSLVRFLKLIGSETGRVGADGAFAP</sequence>
<keyword evidence="5" id="KW-1185">Reference proteome</keyword>
<dbReference type="InterPro" id="IPR036148">
    <property type="entry name" value="MmgE/PrpD_sf"/>
</dbReference>